<name>A0A8H5GM44_9AGAR</name>
<dbReference type="EMBL" id="JAACJN010000144">
    <property type="protein sequence ID" value="KAF5367270.1"/>
    <property type="molecule type" value="Genomic_DNA"/>
</dbReference>
<dbReference type="AlphaFoldDB" id="A0A8H5GM44"/>
<reference evidence="2 3" key="1">
    <citation type="journal article" date="2020" name="ISME J.">
        <title>Uncovering the hidden diversity of litter-decomposition mechanisms in mushroom-forming fungi.</title>
        <authorList>
            <person name="Floudas D."/>
            <person name="Bentzer J."/>
            <person name="Ahren D."/>
            <person name="Johansson T."/>
            <person name="Persson P."/>
            <person name="Tunlid A."/>
        </authorList>
    </citation>
    <scope>NUCLEOTIDE SEQUENCE [LARGE SCALE GENOMIC DNA]</scope>
    <source>
        <strain evidence="2 3">CBS 406.79</strain>
    </source>
</reference>
<evidence type="ECO:0000313" key="3">
    <source>
        <dbReference type="Proteomes" id="UP000518752"/>
    </source>
</evidence>
<evidence type="ECO:0000256" key="1">
    <source>
        <dbReference type="SAM" id="Coils"/>
    </source>
</evidence>
<evidence type="ECO:0000313" key="2">
    <source>
        <dbReference type="EMBL" id="KAF5367270.1"/>
    </source>
</evidence>
<feature type="coiled-coil region" evidence="1">
    <location>
        <begin position="134"/>
        <end position="175"/>
    </location>
</feature>
<dbReference type="OrthoDB" id="3060861at2759"/>
<accession>A0A8H5GM44</accession>
<keyword evidence="3" id="KW-1185">Reference proteome</keyword>
<gene>
    <name evidence="2" type="ORF">D9757_011687</name>
</gene>
<comment type="caution">
    <text evidence="2">The sequence shown here is derived from an EMBL/GenBank/DDBJ whole genome shotgun (WGS) entry which is preliminary data.</text>
</comment>
<sequence length="213" mass="23882">MASLEKTDVLANPLPASSVVCPLFLHERSYSEHELMPAFTGALHVNDRNGLQALTETARAQKENVLVLLTPVLGMSMAWAKGPQNGLTLLTVASASASRPDRLQEEKDLPVLDELHNTANKMYSVLQRARKAEAQDLAAELYTQKAENDTLREERDRLQMQAQKQQQLLDQLMAIKDRDDGQLEQDIAEGWPNSFLDFNSTRVDEPRAGLFKR</sequence>
<protein>
    <submittedName>
        <fullName evidence="2">Uncharacterized protein</fullName>
    </submittedName>
</protein>
<organism evidence="2 3">
    <name type="scientific">Collybiopsis confluens</name>
    <dbReference type="NCBI Taxonomy" id="2823264"/>
    <lineage>
        <taxon>Eukaryota</taxon>
        <taxon>Fungi</taxon>
        <taxon>Dikarya</taxon>
        <taxon>Basidiomycota</taxon>
        <taxon>Agaricomycotina</taxon>
        <taxon>Agaricomycetes</taxon>
        <taxon>Agaricomycetidae</taxon>
        <taxon>Agaricales</taxon>
        <taxon>Marasmiineae</taxon>
        <taxon>Omphalotaceae</taxon>
        <taxon>Collybiopsis</taxon>
    </lineage>
</organism>
<keyword evidence="1" id="KW-0175">Coiled coil</keyword>
<proteinExistence type="predicted"/>
<dbReference type="Proteomes" id="UP000518752">
    <property type="component" value="Unassembled WGS sequence"/>
</dbReference>